<evidence type="ECO:0000313" key="1">
    <source>
        <dbReference type="EMBL" id="KAJ8927236.1"/>
    </source>
</evidence>
<accession>A0AAV8WNG0</accession>
<dbReference type="Proteomes" id="UP001162156">
    <property type="component" value="Unassembled WGS sequence"/>
</dbReference>
<protein>
    <submittedName>
        <fullName evidence="1">Uncharacterized protein</fullName>
    </submittedName>
</protein>
<name>A0AAV8WNG0_9CUCU</name>
<organism evidence="1 2">
    <name type="scientific">Rhamnusium bicolor</name>
    <dbReference type="NCBI Taxonomy" id="1586634"/>
    <lineage>
        <taxon>Eukaryota</taxon>
        <taxon>Metazoa</taxon>
        <taxon>Ecdysozoa</taxon>
        <taxon>Arthropoda</taxon>
        <taxon>Hexapoda</taxon>
        <taxon>Insecta</taxon>
        <taxon>Pterygota</taxon>
        <taxon>Neoptera</taxon>
        <taxon>Endopterygota</taxon>
        <taxon>Coleoptera</taxon>
        <taxon>Polyphaga</taxon>
        <taxon>Cucujiformia</taxon>
        <taxon>Chrysomeloidea</taxon>
        <taxon>Cerambycidae</taxon>
        <taxon>Lepturinae</taxon>
        <taxon>Rhagiini</taxon>
        <taxon>Rhamnusium</taxon>
    </lineage>
</organism>
<comment type="caution">
    <text evidence="1">The sequence shown here is derived from an EMBL/GenBank/DDBJ whole genome shotgun (WGS) entry which is preliminary data.</text>
</comment>
<dbReference type="EMBL" id="JANEYF010005708">
    <property type="protein sequence ID" value="KAJ8927236.1"/>
    <property type="molecule type" value="Genomic_DNA"/>
</dbReference>
<reference evidence="1" key="1">
    <citation type="journal article" date="2023" name="Insect Mol. Biol.">
        <title>Genome sequencing provides insights into the evolution of gene families encoding plant cell wall-degrading enzymes in longhorned beetles.</title>
        <authorList>
            <person name="Shin N.R."/>
            <person name="Okamura Y."/>
            <person name="Kirsch R."/>
            <person name="Pauchet Y."/>
        </authorList>
    </citation>
    <scope>NUCLEOTIDE SEQUENCE</scope>
    <source>
        <strain evidence="1">RBIC_L_NR</strain>
    </source>
</reference>
<gene>
    <name evidence="1" type="ORF">NQ314_020333</name>
</gene>
<dbReference type="AlphaFoldDB" id="A0AAV8WNG0"/>
<keyword evidence="2" id="KW-1185">Reference proteome</keyword>
<evidence type="ECO:0000313" key="2">
    <source>
        <dbReference type="Proteomes" id="UP001162156"/>
    </source>
</evidence>
<sequence>MLLSISPGKTTSLKEFKIAIVVGFIGKNPSSTPKRGRPFRESENCFYKKMFCLKYGLTK</sequence>
<proteinExistence type="predicted"/>